<dbReference type="CDD" id="cd18140">
    <property type="entry name" value="HLD_clamp_RFC"/>
    <property type="match status" value="1"/>
</dbReference>
<organism evidence="10 11">
    <name type="scientific">Penicillium alfredii</name>
    <dbReference type="NCBI Taxonomy" id="1506179"/>
    <lineage>
        <taxon>Eukaryota</taxon>
        <taxon>Fungi</taxon>
        <taxon>Dikarya</taxon>
        <taxon>Ascomycota</taxon>
        <taxon>Pezizomycotina</taxon>
        <taxon>Eurotiomycetes</taxon>
        <taxon>Eurotiomycetidae</taxon>
        <taxon>Eurotiales</taxon>
        <taxon>Aspergillaceae</taxon>
        <taxon>Penicillium</taxon>
    </lineage>
</organism>
<dbReference type="SMART" id="SM00382">
    <property type="entry name" value="AAA"/>
    <property type="match status" value="1"/>
</dbReference>
<dbReference type="Pfam" id="PF08542">
    <property type="entry name" value="Rep_fac_C"/>
    <property type="match status" value="1"/>
</dbReference>
<keyword evidence="3" id="KW-0235">DNA replication</keyword>
<comment type="caution">
    <text evidence="10">The sequence shown here is derived from an EMBL/GenBank/DDBJ whole genome shotgun (WGS) entry which is preliminary data.</text>
</comment>
<dbReference type="InterPro" id="IPR003593">
    <property type="entry name" value="AAA+_ATPase"/>
</dbReference>
<proteinExistence type="inferred from homology"/>
<dbReference type="InterPro" id="IPR027417">
    <property type="entry name" value="P-loop_NTPase"/>
</dbReference>
<sequence>MSDFEDEMDVDASKDLQFSSGNANGKKRTAADLPVEAQDNLPWVEKYRPNSLDDVSGHQDILATINRFVEKNRLPHLLLYGPPGTGKTSTILALARRIYGNKNMRQMVLELNASDDRGIDVVREQIKTFASTKQIFSMAPQAAGGSSLAGFKLIVLDEADAMTATAQMALRRIMERYTANTRFCIIANYTHKLSPALLSRCTRFRFSPLKEADIRTLVDKVIEREQVRIQPEAVDSLVTLSKGDMRRALNVLQACHASSIPLPMRDAPNAPRPEPETITNATIYDCIAAPHPGDIQEIMTTILSTSDVTSCLNTVQMLKSTKGLALADILSALADQLQQLEVPAQTRITWLEGLAEIEWRLSGGGSEAVQTGGLVGVVRNGCELMGDKGIALA</sequence>
<dbReference type="GeneID" id="81391410"/>
<dbReference type="Pfam" id="PF00004">
    <property type="entry name" value="AAA"/>
    <property type="match status" value="1"/>
</dbReference>
<evidence type="ECO:0000259" key="9">
    <source>
        <dbReference type="SMART" id="SM00382"/>
    </source>
</evidence>
<dbReference type="Gene3D" id="1.10.8.60">
    <property type="match status" value="1"/>
</dbReference>
<dbReference type="GO" id="GO:0031390">
    <property type="term" value="C:Ctf18 RFC-like complex"/>
    <property type="evidence" value="ECO:0007669"/>
    <property type="project" value="TreeGrafter"/>
</dbReference>
<dbReference type="NCBIfam" id="NF001679">
    <property type="entry name" value="PRK00440.1"/>
    <property type="match status" value="1"/>
</dbReference>
<keyword evidence="11" id="KW-1185">Reference proteome</keyword>
<dbReference type="GO" id="GO:0006281">
    <property type="term" value="P:DNA repair"/>
    <property type="evidence" value="ECO:0007669"/>
    <property type="project" value="TreeGrafter"/>
</dbReference>
<dbReference type="OrthoDB" id="4199794at2759"/>
<dbReference type="GO" id="GO:0005663">
    <property type="term" value="C:DNA replication factor C complex"/>
    <property type="evidence" value="ECO:0007669"/>
    <property type="project" value="TreeGrafter"/>
</dbReference>
<accession>A0A9W9FQ92</accession>
<keyword evidence="6" id="KW-0539">Nucleus</keyword>
<dbReference type="PANTHER" id="PTHR11669:SF9">
    <property type="entry name" value="REPLICATION FACTOR C SUBUNIT 5"/>
    <property type="match status" value="1"/>
</dbReference>
<evidence type="ECO:0000256" key="7">
    <source>
        <dbReference type="ARBA" id="ARBA00070184"/>
    </source>
</evidence>
<feature type="region of interest" description="Disordered" evidence="8">
    <location>
        <begin position="1"/>
        <end position="30"/>
    </location>
</feature>
<dbReference type="EMBL" id="JAPMSZ010000004">
    <property type="protein sequence ID" value="KAJ5104313.1"/>
    <property type="molecule type" value="Genomic_DNA"/>
</dbReference>
<dbReference type="InterPro" id="IPR013748">
    <property type="entry name" value="Rep_factorC_C"/>
</dbReference>
<dbReference type="GO" id="GO:0016887">
    <property type="term" value="F:ATP hydrolysis activity"/>
    <property type="evidence" value="ECO:0007669"/>
    <property type="project" value="InterPro"/>
</dbReference>
<evidence type="ECO:0000256" key="6">
    <source>
        <dbReference type="ARBA" id="ARBA00023242"/>
    </source>
</evidence>
<dbReference type="GO" id="GO:0005524">
    <property type="term" value="F:ATP binding"/>
    <property type="evidence" value="ECO:0007669"/>
    <property type="project" value="UniProtKB-KW"/>
</dbReference>
<dbReference type="InterPro" id="IPR008921">
    <property type="entry name" value="DNA_pol3_clamp-load_cplx_C"/>
</dbReference>
<evidence type="ECO:0000256" key="5">
    <source>
        <dbReference type="ARBA" id="ARBA00022840"/>
    </source>
</evidence>
<feature type="compositionally biased region" description="Acidic residues" evidence="8">
    <location>
        <begin position="1"/>
        <end position="10"/>
    </location>
</feature>
<comment type="similarity">
    <text evidence="2">Belongs to the activator 1 small subunits family.</text>
</comment>
<evidence type="ECO:0000256" key="4">
    <source>
        <dbReference type="ARBA" id="ARBA00022741"/>
    </source>
</evidence>
<dbReference type="InterPro" id="IPR047854">
    <property type="entry name" value="RFC_lid"/>
</dbReference>
<dbReference type="GO" id="GO:0031389">
    <property type="term" value="C:Rad17 RFC-like complex"/>
    <property type="evidence" value="ECO:0007669"/>
    <property type="project" value="TreeGrafter"/>
</dbReference>
<comment type="subcellular location">
    <subcellularLocation>
        <location evidence="1">Nucleus</location>
    </subcellularLocation>
</comment>
<dbReference type="GO" id="GO:0003677">
    <property type="term" value="F:DNA binding"/>
    <property type="evidence" value="ECO:0007669"/>
    <property type="project" value="InterPro"/>
</dbReference>
<evidence type="ECO:0000256" key="2">
    <source>
        <dbReference type="ARBA" id="ARBA00005378"/>
    </source>
</evidence>
<dbReference type="Gene3D" id="1.20.272.10">
    <property type="match status" value="1"/>
</dbReference>
<dbReference type="InterPro" id="IPR003959">
    <property type="entry name" value="ATPase_AAA_core"/>
</dbReference>
<dbReference type="FunFam" id="3.40.50.300:FF:000129">
    <property type="entry name" value="Replication factor C subunit 5"/>
    <property type="match status" value="1"/>
</dbReference>
<dbReference type="Gene3D" id="3.40.50.300">
    <property type="entry name" value="P-loop containing nucleotide triphosphate hydrolases"/>
    <property type="match status" value="1"/>
</dbReference>
<dbReference type="CDD" id="cd00009">
    <property type="entry name" value="AAA"/>
    <property type="match status" value="1"/>
</dbReference>
<reference evidence="10" key="1">
    <citation type="submission" date="2022-11" db="EMBL/GenBank/DDBJ databases">
        <authorList>
            <person name="Petersen C."/>
        </authorList>
    </citation>
    <scope>NUCLEOTIDE SEQUENCE</scope>
    <source>
        <strain evidence="10">IBT 34128</strain>
    </source>
</reference>
<evidence type="ECO:0000313" key="11">
    <source>
        <dbReference type="Proteomes" id="UP001141434"/>
    </source>
</evidence>
<dbReference type="InterPro" id="IPR050238">
    <property type="entry name" value="DNA_Rep/Repair_Clamp_Loader"/>
</dbReference>
<evidence type="ECO:0000256" key="3">
    <source>
        <dbReference type="ARBA" id="ARBA00022705"/>
    </source>
</evidence>
<dbReference type="RefSeq" id="XP_056513309.1">
    <property type="nucleotide sequence ID" value="XM_056652242.1"/>
</dbReference>
<protein>
    <recommendedName>
        <fullName evidence="7">Replication factor C subunit 3</fullName>
    </recommendedName>
</protein>
<dbReference type="FunFam" id="1.20.272.10:FF:000004">
    <property type="entry name" value="Replication factor C subunit 5"/>
    <property type="match status" value="1"/>
</dbReference>
<evidence type="ECO:0000256" key="1">
    <source>
        <dbReference type="ARBA" id="ARBA00004123"/>
    </source>
</evidence>
<evidence type="ECO:0000313" key="10">
    <source>
        <dbReference type="EMBL" id="KAJ5104313.1"/>
    </source>
</evidence>
<reference evidence="10" key="2">
    <citation type="journal article" date="2023" name="IMA Fungus">
        <title>Comparative genomic study of the Penicillium genus elucidates a diverse pangenome and 15 lateral gene transfer events.</title>
        <authorList>
            <person name="Petersen C."/>
            <person name="Sorensen T."/>
            <person name="Nielsen M.R."/>
            <person name="Sondergaard T.E."/>
            <person name="Sorensen J.L."/>
            <person name="Fitzpatrick D.A."/>
            <person name="Frisvad J.C."/>
            <person name="Nielsen K.L."/>
        </authorList>
    </citation>
    <scope>NUCLEOTIDE SEQUENCE</scope>
    <source>
        <strain evidence="10">IBT 34128</strain>
    </source>
</reference>
<dbReference type="FunFam" id="1.10.8.60:FF:000028">
    <property type="entry name" value="Replication factor C subunit 5"/>
    <property type="match status" value="1"/>
</dbReference>
<keyword evidence="4" id="KW-0547">Nucleotide-binding</keyword>
<feature type="domain" description="AAA+ ATPase" evidence="9">
    <location>
        <begin position="73"/>
        <end position="228"/>
    </location>
</feature>
<name>A0A9W9FQ92_9EURO</name>
<evidence type="ECO:0000256" key="8">
    <source>
        <dbReference type="SAM" id="MobiDB-lite"/>
    </source>
</evidence>
<keyword evidence="5" id="KW-0067">ATP-binding</keyword>
<dbReference type="SUPFAM" id="SSF48019">
    <property type="entry name" value="post-AAA+ oligomerization domain-like"/>
    <property type="match status" value="1"/>
</dbReference>
<dbReference type="GO" id="GO:0006271">
    <property type="term" value="P:DNA strand elongation involved in DNA replication"/>
    <property type="evidence" value="ECO:0007669"/>
    <property type="project" value="UniProtKB-ARBA"/>
</dbReference>
<dbReference type="AlphaFoldDB" id="A0A9W9FQ92"/>
<dbReference type="GO" id="GO:0003689">
    <property type="term" value="F:DNA clamp loader activity"/>
    <property type="evidence" value="ECO:0007669"/>
    <property type="project" value="TreeGrafter"/>
</dbReference>
<dbReference type="GO" id="GO:0031391">
    <property type="term" value="C:Elg1 RFC-like complex"/>
    <property type="evidence" value="ECO:0007669"/>
    <property type="project" value="TreeGrafter"/>
</dbReference>
<dbReference type="SUPFAM" id="SSF52540">
    <property type="entry name" value="P-loop containing nucleoside triphosphate hydrolases"/>
    <property type="match status" value="1"/>
</dbReference>
<gene>
    <name evidence="10" type="ORF">NUU61_001660</name>
</gene>
<dbReference type="PANTHER" id="PTHR11669">
    <property type="entry name" value="REPLICATION FACTOR C / DNA POLYMERASE III GAMMA-TAU SUBUNIT"/>
    <property type="match status" value="1"/>
</dbReference>
<dbReference type="Proteomes" id="UP001141434">
    <property type="component" value="Unassembled WGS sequence"/>
</dbReference>